<evidence type="ECO:0000256" key="1">
    <source>
        <dbReference type="ARBA" id="ARBA00006484"/>
    </source>
</evidence>
<keyword evidence="6" id="KW-1185">Reference proteome</keyword>
<evidence type="ECO:0000259" key="4">
    <source>
        <dbReference type="SMART" id="SM00822"/>
    </source>
</evidence>
<evidence type="ECO:0000313" key="5">
    <source>
        <dbReference type="EMBL" id="KAK9815792.1"/>
    </source>
</evidence>
<comment type="caution">
    <text evidence="5">The sequence shown here is derived from an EMBL/GenBank/DDBJ whole genome shotgun (WGS) entry which is preliminary data.</text>
</comment>
<gene>
    <name evidence="5" type="ORF">WJX72_009527</name>
</gene>
<dbReference type="Pfam" id="PF00106">
    <property type="entry name" value="adh_short"/>
    <property type="match status" value="1"/>
</dbReference>
<proteinExistence type="inferred from homology"/>
<dbReference type="PRINTS" id="PR00081">
    <property type="entry name" value="GDHRDH"/>
</dbReference>
<dbReference type="Gene3D" id="3.40.50.720">
    <property type="entry name" value="NAD(P)-binding Rossmann-like Domain"/>
    <property type="match status" value="1"/>
</dbReference>
<dbReference type="InterPro" id="IPR057326">
    <property type="entry name" value="KR_dom"/>
</dbReference>
<evidence type="ECO:0000256" key="2">
    <source>
        <dbReference type="ARBA" id="ARBA00023002"/>
    </source>
</evidence>
<name>A0AAW1Q3Q6_9CHLO</name>
<feature type="domain" description="Ketoreductase" evidence="4">
    <location>
        <begin position="7"/>
        <end position="181"/>
    </location>
</feature>
<comment type="similarity">
    <text evidence="1 3">Belongs to the short-chain dehydrogenases/reductases (SDR) family.</text>
</comment>
<accession>A0AAW1Q3Q6</accession>
<dbReference type="SUPFAM" id="SSF51735">
    <property type="entry name" value="NAD(P)-binding Rossmann-fold domains"/>
    <property type="match status" value="1"/>
</dbReference>
<organism evidence="5 6">
    <name type="scientific">[Myrmecia] bisecta</name>
    <dbReference type="NCBI Taxonomy" id="41462"/>
    <lineage>
        <taxon>Eukaryota</taxon>
        <taxon>Viridiplantae</taxon>
        <taxon>Chlorophyta</taxon>
        <taxon>core chlorophytes</taxon>
        <taxon>Trebouxiophyceae</taxon>
        <taxon>Trebouxiales</taxon>
        <taxon>Trebouxiaceae</taxon>
        <taxon>Myrmecia</taxon>
    </lineage>
</organism>
<dbReference type="SMART" id="SM00822">
    <property type="entry name" value="PKS_KR"/>
    <property type="match status" value="1"/>
</dbReference>
<dbReference type="PANTHER" id="PTHR24320">
    <property type="entry name" value="RETINOL DEHYDROGENASE"/>
    <property type="match status" value="1"/>
</dbReference>
<protein>
    <recommendedName>
        <fullName evidence="4">Ketoreductase domain-containing protein</fullName>
    </recommendedName>
</protein>
<dbReference type="PANTHER" id="PTHR24320:SF148">
    <property type="entry name" value="NAD(P)-BINDING ROSSMANN-FOLD SUPERFAMILY PROTEIN"/>
    <property type="match status" value="1"/>
</dbReference>
<dbReference type="PRINTS" id="PR00080">
    <property type="entry name" value="SDRFAMILY"/>
</dbReference>
<keyword evidence="2" id="KW-0560">Oxidoreductase</keyword>
<evidence type="ECO:0000256" key="3">
    <source>
        <dbReference type="RuleBase" id="RU000363"/>
    </source>
</evidence>
<dbReference type="GO" id="GO:0016491">
    <property type="term" value="F:oxidoreductase activity"/>
    <property type="evidence" value="ECO:0007669"/>
    <property type="project" value="UniProtKB-KW"/>
</dbReference>
<dbReference type="InterPro" id="IPR002347">
    <property type="entry name" value="SDR_fam"/>
</dbReference>
<reference evidence="5 6" key="1">
    <citation type="journal article" date="2024" name="Nat. Commun.">
        <title>Phylogenomics reveals the evolutionary origins of lichenization in chlorophyte algae.</title>
        <authorList>
            <person name="Puginier C."/>
            <person name="Libourel C."/>
            <person name="Otte J."/>
            <person name="Skaloud P."/>
            <person name="Haon M."/>
            <person name="Grisel S."/>
            <person name="Petersen M."/>
            <person name="Berrin J.G."/>
            <person name="Delaux P.M."/>
            <person name="Dal Grande F."/>
            <person name="Keller J."/>
        </authorList>
    </citation>
    <scope>NUCLEOTIDE SEQUENCE [LARGE SCALE GENOMIC DNA]</scope>
    <source>
        <strain evidence="5 6">SAG 2043</strain>
    </source>
</reference>
<dbReference type="Proteomes" id="UP001489004">
    <property type="component" value="Unassembled WGS sequence"/>
</dbReference>
<evidence type="ECO:0000313" key="6">
    <source>
        <dbReference type="Proteomes" id="UP001489004"/>
    </source>
</evidence>
<sequence>MGSLRGQTYLVTGSTDGIGQHTALKLAQAGANVILHGRNPQRVEAAKRAAEQAADKAAQGGQISAYVSDLSQPQQIKQFAADVRKDHPAINVLINNAGVFQDSKQLSKDGNEMTWQVNVLAPYILTALLLDRVTDRIVNVASISAASSIDFNNLNQEQGFSSHNAYSLSKLATMLFTAELANQLKQANKNITVNCLDPGTVNTKMLYTGWGPCGIDIKDANDEYFLATSPSVAKTTGPDWRHVPLCTRILKTTG</sequence>
<dbReference type="AlphaFoldDB" id="A0AAW1Q3Q6"/>
<dbReference type="EMBL" id="JALJOR010000006">
    <property type="protein sequence ID" value="KAK9815792.1"/>
    <property type="molecule type" value="Genomic_DNA"/>
</dbReference>
<dbReference type="InterPro" id="IPR036291">
    <property type="entry name" value="NAD(P)-bd_dom_sf"/>
</dbReference>